<comment type="catalytic activity">
    <reaction evidence="5">
        <text>3-deoxy-alpha-D-manno-oct-2-ulosonate + CTP = CMP-3-deoxy-beta-D-manno-octulosonate + diphosphate</text>
        <dbReference type="Rhea" id="RHEA:23448"/>
        <dbReference type="ChEBI" id="CHEBI:33019"/>
        <dbReference type="ChEBI" id="CHEBI:37563"/>
        <dbReference type="ChEBI" id="CHEBI:85986"/>
        <dbReference type="ChEBI" id="CHEBI:85987"/>
        <dbReference type="EC" id="2.7.7.38"/>
    </reaction>
</comment>
<comment type="pathway">
    <text evidence="5">Nucleotide-sugar biosynthesis; CMP-3-deoxy-D-manno-octulosonate biosynthesis; CMP-3-deoxy-D-manno-octulosonate from 3-deoxy-D-manno-octulosonate and CTP: step 1/1.</text>
</comment>
<evidence type="ECO:0000256" key="3">
    <source>
        <dbReference type="ARBA" id="ARBA00022695"/>
    </source>
</evidence>
<sequence>MSKSFMVAIPARYGSTRFPGKPLAPIAGRPMILHTCDRAREAGAARVVVATDHEEIAGVCTDAGHEVIMTSADHQSGTDRLAEVVTTLALADDEIVINLQGDEPLMPPDFIRRLHARLSEASEARMATLVTPLATAGELHDPNVVKVVINRLGEALYFSRAPIPWDRQNAGRPASVQCWYRHLGIYAYRVAFLRDYPTMQAPELERIESLEQLRALWHGETIVTARVEGDTGPGIDTPEQLHLAEAALTRLR</sequence>
<dbReference type="HAMAP" id="MF_00057">
    <property type="entry name" value="KdsB"/>
    <property type="match status" value="1"/>
</dbReference>
<dbReference type="FunFam" id="3.90.550.10:FF:000011">
    <property type="entry name" value="3-deoxy-manno-octulosonate cytidylyltransferase"/>
    <property type="match status" value="1"/>
</dbReference>
<dbReference type="EMBL" id="JALJXV010000008">
    <property type="protein sequence ID" value="MCP1676282.1"/>
    <property type="molecule type" value="Genomic_DNA"/>
</dbReference>
<dbReference type="EC" id="2.7.7.38" evidence="5"/>
<keyword evidence="3 5" id="KW-0548">Nucleotidyltransferase</keyword>
<dbReference type="Pfam" id="PF02348">
    <property type="entry name" value="CTP_transf_3"/>
    <property type="match status" value="1"/>
</dbReference>
<reference evidence="6" key="1">
    <citation type="submission" date="2022-03" db="EMBL/GenBank/DDBJ databases">
        <title>Genomic Encyclopedia of Type Strains, Phase III (KMG-III): the genomes of soil and plant-associated and newly described type strains.</title>
        <authorList>
            <person name="Whitman W."/>
        </authorList>
    </citation>
    <scope>NUCLEOTIDE SEQUENCE</scope>
    <source>
        <strain evidence="6">ANL 6-2</strain>
    </source>
</reference>
<gene>
    <name evidence="5" type="primary">kdsB</name>
    <name evidence="6" type="ORF">J2T57_003441</name>
</gene>
<dbReference type="InterPro" id="IPR003329">
    <property type="entry name" value="Cytidylyl_trans"/>
</dbReference>
<keyword evidence="7" id="KW-1185">Reference proteome</keyword>
<dbReference type="CDD" id="cd02517">
    <property type="entry name" value="CMP-KDO-Synthetase"/>
    <property type="match status" value="1"/>
</dbReference>
<dbReference type="NCBIfam" id="TIGR00466">
    <property type="entry name" value="kdsB"/>
    <property type="match status" value="1"/>
</dbReference>
<evidence type="ECO:0000313" key="6">
    <source>
        <dbReference type="EMBL" id="MCP1676282.1"/>
    </source>
</evidence>
<keyword evidence="2 5" id="KW-0808">Transferase</keyword>
<dbReference type="Gene3D" id="3.90.550.10">
    <property type="entry name" value="Spore Coat Polysaccharide Biosynthesis Protein SpsA, Chain A"/>
    <property type="match status" value="1"/>
</dbReference>
<proteinExistence type="inferred from homology"/>
<organism evidence="6 7">
    <name type="scientific">Natronocella acetinitrilica</name>
    <dbReference type="NCBI Taxonomy" id="414046"/>
    <lineage>
        <taxon>Bacteria</taxon>
        <taxon>Pseudomonadati</taxon>
        <taxon>Pseudomonadota</taxon>
        <taxon>Gammaproteobacteria</taxon>
        <taxon>Chromatiales</taxon>
        <taxon>Ectothiorhodospiraceae</taxon>
        <taxon>Natronocella</taxon>
    </lineage>
</organism>
<dbReference type="GO" id="GO:0005829">
    <property type="term" value="C:cytosol"/>
    <property type="evidence" value="ECO:0007669"/>
    <property type="project" value="TreeGrafter"/>
</dbReference>
<accession>A0AAE3KHE8</accession>
<comment type="similarity">
    <text evidence="5">Belongs to the KdsB family.</text>
</comment>
<dbReference type="SUPFAM" id="SSF53448">
    <property type="entry name" value="Nucleotide-diphospho-sugar transferases"/>
    <property type="match status" value="1"/>
</dbReference>
<dbReference type="NCBIfam" id="NF009905">
    <property type="entry name" value="PRK13368.1"/>
    <property type="match status" value="1"/>
</dbReference>
<dbReference type="NCBIfam" id="NF003950">
    <property type="entry name" value="PRK05450.1-3"/>
    <property type="match status" value="1"/>
</dbReference>
<dbReference type="RefSeq" id="WP_253481758.1">
    <property type="nucleotide sequence ID" value="NZ_JALJXV010000008.1"/>
</dbReference>
<dbReference type="InterPro" id="IPR029044">
    <property type="entry name" value="Nucleotide-diphossugar_trans"/>
</dbReference>
<dbReference type="GO" id="GO:0009103">
    <property type="term" value="P:lipopolysaccharide biosynthetic process"/>
    <property type="evidence" value="ECO:0007669"/>
    <property type="project" value="UniProtKB-UniRule"/>
</dbReference>
<protein>
    <recommendedName>
        <fullName evidence="5">3-deoxy-manno-octulosonate cytidylyltransferase</fullName>
        <ecNumber evidence="5">2.7.7.38</ecNumber>
    </recommendedName>
    <alternativeName>
        <fullName evidence="5">CMP-2-keto-3-deoxyoctulosonic acid synthase</fullName>
        <shortName evidence="5">CKS</shortName>
        <shortName evidence="5">CMP-KDO synthase</shortName>
    </alternativeName>
</protein>
<evidence type="ECO:0000313" key="7">
    <source>
        <dbReference type="Proteomes" id="UP001205843"/>
    </source>
</evidence>
<comment type="subcellular location">
    <subcellularLocation>
        <location evidence="5">Cytoplasm</location>
    </subcellularLocation>
    <subcellularLocation>
        <location evidence="1">Membrane</location>
    </subcellularLocation>
</comment>
<dbReference type="PANTHER" id="PTHR42866">
    <property type="entry name" value="3-DEOXY-MANNO-OCTULOSONATE CYTIDYLYLTRANSFERASE"/>
    <property type="match status" value="1"/>
</dbReference>
<comment type="function">
    <text evidence="5">Activates KDO (a required 8-carbon sugar) for incorporation into bacterial lipopolysaccharide in Gram-negative bacteria.</text>
</comment>
<dbReference type="GO" id="GO:0033468">
    <property type="term" value="P:CMP-keto-3-deoxy-D-manno-octulosonic acid biosynthetic process"/>
    <property type="evidence" value="ECO:0007669"/>
    <property type="project" value="UniProtKB-UniRule"/>
</dbReference>
<evidence type="ECO:0000256" key="4">
    <source>
        <dbReference type="ARBA" id="ARBA00022985"/>
    </source>
</evidence>
<dbReference type="GO" id="GO:0016020">
    <property type="term" value="C:membrane"/>
    <property type="evidence" value="ECO:0007669"/>
    <property type="project" value="UniProtKB-SubCell"/>
</dbReference>
<name>A0AAE3KHE8_9GAMM</name>
<dbReference type="PANTHER" id="PTHR42866:SF2">
    <property type="entry name" value="3-DEOXY-MANNO-OCTULOSONATE CYTIDYLYLTRANSFERASE, MITOCHONDRIAL"/>
    <property type="match status" value="1"/>
</dbReference>
<evidence type="ECO:0000256" key="5">
    <source>
        <dbReference type="HAMAP-Rule" id="MF_00057"/>
    </source>
</evidence>
<evidence type="ECO:0000256" key="2">
    <source>
        <dbReference type="ARBA" id="ARBA00022679"/>
    </source>
</evidence>
<dbReference type="AlphaFoldDB" id="A0AAE3KHE8"/>
<keyword evidence="4 5" id="KW-0448">Lipopolysaccharide biosynthesis</keyword>
<dbReference type="Proteomes" id="UP001205843">
    <property type="component" value="Unassembled WGS sequence"/>
</dbReference>
<comment type="caution">
    <text evidence="6">The sequence shown here is derived from an EMBL/GenBank/DDBJ whole genome shotgun (WGS) entry which is preliminary data.</text>
</comment>
<evidence type="ECO:0000256" key="1">
    <source>
        <dbReference type="ARBA" id="ARBA00004370"/>
    </source>
</evidence>
<dbReference type="GO" id="GO:0008690">
    <property type="term" value="F:3-deoxy-manno-octulosonate cytidylyltransferase activity"/>
    <property type="evidence" value="ECO:0007669"/>
    <property type="project" value="UniProtKB-UniRule"/>
</dbReference>
<dbReference type="NCBIfam" id="NF003952">
    <property type="entry name" value="PRK05450.1-5"/>
    <property type="match status" value="1"/>
</dbReference>
<dbReference type="InterPro" id="IPR004528">
    <property type="entry name" value="KdsB"/>
</dbReference>
<keyword evidence="5" id="KW-0963">Cytoplasm</keyword>